<dbReference type="InterPro" id="IPR025846">
    <property type="entry name" value="TBL_N"/>
</dbReference>
<evidence type="ECO:0000256" key="4">
    <source>
        <dbReference type="ARBA" id="ARBA00022968"/>
    </source>
</evidence>
<evidence type="ECO:0000256" key="6">
    <source>
        <dbReference type="ARBA" id="ARBA00023136"/>
    </source>
</evidence>
<dbReference type="InterPro" id="IPR029962">
    <property type="entry name" value="TBL"/>
</dbReference>
<evidence type="ECO:0000259" key="7">
    <source>
        <dbReference type="Pfam" id="PF13839"/>
    </source>
</evidence>
<evidence type="ECO:0008006" key="11">
    <source>
        <dbReference type="Google" id="ProtNLM"/>
    </source>
</evidence>
<gene>
    <name evidence="9" type="ORF">K7X08_023764</name>
</gene>
<sequence>MMRNKSLAFVGDSVGRNQMQSLICLLSQVEYPVDISPTLDFNFKRWKYTTYNFTLSTYWSPFLVKMEEADSDGPRHDGVFNIYLDEFDKNWASKINDFNYIILNSGYWFSRLPVCYEKNQLVGCWRCGLKNITQLPNYYGYKRVFKTALKAINNLENFKGTTFVRTFAPSHFEGGEWNLGGNCSRKMPFTSNEKTLEGLDLEFYKSQVEEFREAEKEGKRKGIIPLHHTSKWYHATNLPNHENSSTYHIEDMEIKIMDDETCDISIGEWIPNPDGPYYTNTTCWAIHEHQNCMKYGRPDTDFLKWRWKPKGCELPIFNPYQLLDMMRNKSLVFVGDSVGRNQMQSLICLLSRAVYPIDDSISPDENFKRWKYVDYNFTLATYWSPFLIRMNETDADGPTKTGLFNLYLDEADDKWATQIEEFDYVIINGGHWFTRCSVYYENNQIVGCRYCQLSNVTDLPSTYGYQRAIRTVLRTINNLENFKGITLVRTFAPSHFEGGEWNKGGNCVRERPFTSNETSLEGLHLELYTIQIEEFKAAEKEGKKKGKRFRLLDTTQAMLLRPDGHPSRYGHWPNENVVLYNDCVHWCLPGPIDSLSDFLLHMLKLEGRRSHEEKLQFMNQ</sequence>
<comment type="subcellular location">
    <subcellularLocation>
        <location evidence="1">Membrane</location>
        <topology evidence="1">Single-pass membrane protein</topology>
    </subcellularLocation>
</comment>
<evidence type="ECO:0000256" key="3">
    <source>
        <dbReference type="ARBA" id="ARBA00022692"/>
    </source>
</evidence>
<evidence type="ECO:0000256" key="5">
    <source>
        <dbReference type="ARBA" id="ARBA00022989"/>
    </source>
</evidence>
<keyword evidence="4" id="KW-0735">Signal-anchor</keyword>
<reference evidence="10" key="1">
    <citation type="journal article" date="2023" name="Proc. Natl. Acad. Sci. U.S.A.">
        <title>Genomic and structural basis for evolution of tropane alkaloid biosynthesis.</title>
        <authorList>
            <person name="Wanga Y.-J."/>
            <person name="Taina T."/>
            <person name="Yua J.-Y."/>
            <person name="Lia J."/>
            <person name="Xua B."/>
            <person name="Chenc J."/>
            <person name="D'Auriad J.C."/>
            <person name="Huanga J.-P."/>
            <person name="Huanga S.-X."/>
        </authorList>
    </citation>
    <scope>NUCLEOTIDE SEQUENCE [LARGE SCALE GENOMIC DNA]</scope>
    <source>
        <strain evidence="10">cv. KIB-2019</strain>
    </source>
</reference>
<dbReference type="Pfam" id="PF13839">
    <property type="entry name" value="PC-Esterase"/>
    <property type="match status" value="2"/>
</dbReference>
<feature type="domain" description="Trichome birefringence-like C-terminal" evidence="7">
    <location>
        <begin position="314"/>
        <end position="602"/>
    </location>
</feature>
<keyword evidence="10" id="KW-1185">Reference proteome</keyword>
<keyword evidence="5" id="KW-1133">Transmembrane helix</keyword>
<dbReference type="GO" id="GO:0005794">
    <property type="term" value="C:Golgi apparatus"/>
    <property type="evidence" value="ECO:0007669"/>
    <property type="project" value="TreeGrafter"/>
</dbReference>
<accession>A0A9Q1LAX1</accession>
<dbReference type="EMBL" id="JAJAGQ010000021">
    <property type="protein sequence ID" value="KAJ8530883.1"/>
    <property type="molecule type" value="Genomic_DNA"/>
</dbReference>
<dbReference type="AlphaFoldDB" id="A0A9Q1LAX1"/>
<name>A0A9Q1LAX1_9SOLA</name>
<dbReference type="GO" id="GO:0016020">
    <property type="term" value="C:membrane"/>
    <property type="evidence" value="ECO:0007669"/>
    <property type="project" value="UniProtKB-SubCell"/>
</dbReference>
<evidence type="ECO:0000256" key="2">
    <source>
        <dbReference type="ARBA" id="ARBA00007727"/>
    </source>
</evidence>
<dbReference type="InterPro" id="IPR026057">
    <property type="entry name" value="TBL_C"/>
</dbReference>
<protein>
    <recommendedName>
        <fullName evidence="11">Trichome birefringence-like N-terminal domain-containing protein</fullName>
    </recommendedName>
</protein>
<evidence type="ECO:0000259" key="8">
    <source>
        <dbReference type="Pfam" id="PF14416"/>
    </source>
</evidence>
<feature type="domain" description="Trichome birefringence-like C-terminal" evidence="7">
    <location>
        <begin position="1"/>
        <end position="216"/>
    </location>
</feature>
<evidence type="ECO:0000313" key="10">
    <source>
        <dbReference type="Proteomes" id="UP001152561"/>
    </source>
</evidence>
<evidence type="ECO:0000313" key="9">
    <source>
        <dbReference type="EMBL" id="KAJ8530883.1"/>
    </source>
</evidence>
<feature type="domain" description="Trichome birefringence-like N-terminal" evidence="8">
    <location>
        <begin position="260"/>
        <end position="313"/>
    </location>
</feature>
<keyword evidence="3" id="KW-0812">Transmembrane</keyword>
<dbReference type="GO" id="GO:0016413">
    <property type="term" value="F:O-acetyltransferase activity"/>
    <property type="evidence" value="ECO:0007669"/>
    <property type="project" value="InterPro"/>
</dbReference>
<organism evidence="9 10">
    <name type="scientific">Anisodus acutangulus</name>
    <dbReference type="NCBI Taxonomy" id="402998"/>
    <lineage>
        <taxon>Eukaryota</taxon>
        <taxon>Viridiplantae</taxon>
        <taxon>Streptophyta</taxon>
        <taxon>Embryophyta</taxon>
        <taxon>Tracheophyta</taxon>
        <taxon>Spermatophyta</taxon>
        <taxon>Magnoliopsida</taxon>
        <taxon>eudicotyledons</taxon>
        <taxon>Gunneridae</taxon>
        <taxon>Pentapetalae</taxon>
        <taxon>asterids</taxon>
        <taxon>lamiids</taxon>
        <taxon>Solanales</taxon>
        <taxon>Solanaceae</taxon>
        <taxon>Solanoideae</taxon>
        <taxon>Hyoscyameae</taxon>
        <taxon>Anisodus</taxon>
    </lineage>
</organism>
<dbReference type="Pfam" id="PF14416">
    <property type="entry name" value="PMR5N"/>
    <property type="match status" value="1"/>
</dbReference>
<comment type="similarity">
    <text evidence="2">Belongs to the PC-esterase family. TBL subfamily.</text>
</comment>
<dbReference type="Proteomes" id="UP001152561">
    <property type="component" value="Unassembled WGS sequence"/>
</dbReference>
<comment type="caution">
    <text evidence="9">The sequence shown here is derived from an EMBL/GenBank/DDBJ whole genome shotgun (WGS) entry which is preliminary data.</text>
</comment>
<dbReference type="OrthoDB" id="630188at2759"/>
<dbReference type="PANTHER" id="PTHR32285">
    <property type="entry name" value="PROTEIN TRICHOME BIREFRINGENCE-LIKE 9-RELATED"/>
    <property type="match status" value="1"/>
</dbReference>
<evidence type="ECO:0000256" key="1">
    <source>
        <dbReference type="ARBA" id="ARBA00004167"/>
    </source>
</evidence>
<dbReference type="PANTHER" id="PTHR32285:SF48">
    <property type="entry name" value="PROTEIN TRICHOME BIREFRINGENCE-LIKE 19"/>
    <property type="match status" value="1"/>
</dbReference>
<keyword evidence="6" id="KW-0472">Membrane</keyword>
<proteinExistence type="inferred from homology"/>